<dbReference type="PROSITE" id="PS50949">
    <property type="entry name" value="HTH_GNTR"/>
    <property type="match status" value="1"/>
</dbReference>
<dbReference type="CDD" id="cd07377">
    <property type="entry name" value="WHTH_GntR"/>
    <property type="match status" value="1"/>
</dbReference>
<dbReference type="GO" id="GO:0003700">
    <property type="term" value="F:DNA-binding transcription factor activity"/>
    <property type="evidence" value="ECO:0007669"/>
    <property type="project" value="InterPro"/>
</dbReference>
<protein>
    <submittedName>
        <fullName evidence="5">FadR family transcriptional regulator</fullName>
    </submittedName>
</protein>
<feature type="domain" description="HTH gntR-type" evidence="4">
    <location>
        <begin position="9"/>
        <end position="77"/>
    </location>
</feature>
<dbReference type="InterPro" id="IPR000524">
    <property type="entry name" value="Tscrpt_reg_HTH_GntR"/>
</dbReference>
<evidence type="ECO:0000256" key="2">
    <source>
        <dbReference type="ARBA" id="ARBA00023125"/>
    </source>
</evidence>
<reference evidence="5 6" key="1">
    <citation type="submission" date="2019-01" db="EMBL/GenBank/DDBJ databases">
        <authorList>
            <person name="Chen W.-M."/>
        </authorList>
    </citation>
    <scope>NUCLEOTIDE SEQUENCE [LARGE SCALE GENOMIC DNA]</scope>
    <source>
        <strain evidence="5 6">TLA-22</strain>
    </source>
</reference>
<dbReference type="PANTHER" id="PTHR43537">
    <property type="entry name" value="TRANSCRIPTIONAL REGULATOR, GNTR FAMILY"/>
    <property type="match status" value="1"/>
</dbReference>
<dbReference type="PANTHER" id="PTHR43537:SF44">
    <property type="entry name" value="GNTR FAMILY REGULATORY PROTEIN"/>
    <property type="match status" value="1"/>
</dbReference>
<gene>
    <name evidence="5" type="ORF">ENE74_08890</name>
</gene>
<dbReference type="RefSeq" id="WP_127690479.1">
    <property type="nucleotide sequence ID" value="NZ_RZUL01000002.1"/>
</dbReference>
<dbReference type="Gene3D" id="1.20.120.530">
    <property type="entry name" value="GntR ligand-binding domain-like"/>
    <property type="match status" value="1"/>
</dbReference>
<keyword evidence="3" id="KW-0804">Transcription</keyword>
<dbReference type="GO" id="GO:0003677">
    <property type="term" value="F:DNA binding"/>
    <property type="evidence" value="ECO:0007669"/>
    <property type="project" value="UniProtKB-KW"/>
</dbReference>
<dbReference type="OrthoDB" id="9809707at2"/>
<dbReference type="SUPFAM" id="SSF46785">
    <property type="entry name" value="Winged helix' DNA-binding domain"/>
    <property type="match status" value="1"/>
</dbReference>
<dbReference type="AlphaFoldDB" id="A0A437JA92"/>
<dbReference type="SUPFAM" id="SSF48008">
    <property type="entry name" value="GntR ligand-binding domain-like"/>
    <property type="match status" value="1"/>
</dbReference>
<dbReference type="SMART" id="SM00345">
    <property type="entry name" value="HTH_GNTR"/>
    <property type="match status" value="1"/>
</dbReference>
<evidence type="ECO:0000313" key="5">
    <source>
        <dbReference type="EMBL" id="RVT42303.1"/>
    </source>
</evidence>
<dbReference type="InterPro" id="IPR036388">
    <property type="entry name" value="WH-like_DNA-bd_sf"/>
</dbReference>
<dbReference type="PRINTS" id="PR00035">
    <property type="entry name" value="HTHGNTR"/>
</dbReference>
<keyword evidence="1" id="KW-0805">Transcription regulation</keyword>
<dbReference type="EMBL" id="RZUL01000002">
    <property type="protein sequence ID" value="RVT42303.1"/>
    <property type="molecule type" value="Genomic_DNA"/>
</dbReference>
<organism evidence="5 6">
    <name type="scientific">Sphingobium algorifonticola</name>
    <dbReference type="NCBI Taxonomy" id="2008318"/>
    <lineage>
        <taxon>Bacteria</taxon>
        <taxon>Pseudomonadati</taxon>
        <taxon>Pseudomonadota</taxon>
        <taxon>Alphaproteobacteria</taxon>
        <taxon>Sphingomonadales</taxon>
        <taxon>Sphingomonadaceae</taxon>
        <taxon>Sphingobium</taxon>
    </lineage>
</organism>
<evidence type="ECO:0000259" key="4">
    <source>
        <dbReference type="PROSITE" id="PS50949"/>
    </source>
</evidence>
<dbReference type="InterPro" id="IPR011711">
    <property type="entry name" value="GntR_C"/>
</dbReference>
<dbReference type="Pfam" id="PF07729">
    <property type="entry name" value="FCD"/>
    <property type="match status" value="1"/>
</dbReference>
<accession>A0A437JA92</accession>
<name>A0A437JA92_9SPHN</name>
<comment type="caution">
    <text evidence="5">The sequence shown here is derived from an EMBL/GenBank/DDBJ whole genome shotgun (WGS) entry which is preliminary data.</text>
</comment>
<keyword evidence="6" id="KW-1185">Reference proteome</keyword>
<keyword evidence="2" id="KW-0238">DNA-binding</keyword>
<dbReference type="InterPro" id="IPR036390">
    <property type="entry name" value="WH_DNA-bd_sf"/>
</dbReference>
<dbReference type="Gene3D" id="1.10.10.10">
    <property type="entry name" value="Winged helix-like DNA-binding domain superfamily/Winged helix DNA-binding domain"/>
    <property type="match status" value="1"/>
</dbReference>
<dbReference type="InterPro" id="IPR008920">
    <property type="entry name" value="TF_FadR/GntR_C"/>
</dbReference>
<dbReference type="Pfam" id="PF00392">
    <property type="entry name" value="GntR"/>
    <property type="match status" value="1"/>
</dbReference>
<evidence type="ECO:0000256" key="1">
    <source>
        <dbReference type="ARBA" id="ARBA00023015"/>
    </source>
</evidence>
<sequence>MNQTDASSVKLGDLVYAKIAGRIRSGEYAVDTRMPTEKEFSEMLGVSRPVVREALARLRDAGVVVSRRGSGTYVQRKPEVRGEAPLTSIADMRRCLEFRISFEGEAAYHAALGVPEDRHDLIAAITRLQRDSEELRMDTEDDFAFHLAVAKASGNRFFVGTLEKLRESVITAMGITPSFMAVRTPDRLAMLHAEHVAVYDAIMANAPDSAREAMRTHLKNAMQRVFEGVAA</sequence>
<evidence type="ECO:0000256" key="3">
    <source>
        <dbReference type="ARBA" id="ARBA00023163"/>
    </source>
</evidence>
<dbReference type="Proteomes" id="UP000282977">
    <property type="component" value="Unassembled WGS sequence"/>
</dbReference>
<dbReference type="SMART" id="SM00895">
    <property type="entry name" value="FCD"/>
    <property type="match status" value="1"/>
</dbReference>
<evidence type="ECO:0000313" key="6">
    <source>
        <dbReference type="Proteomes" id="UP000282977"/>
    </source>
</evidence>
<proteinExistence type="predicted"/>